<comment type="caution">
    <text evidence="2">The sequence shown here is derived from an EMBL/GenBank/DDBJ whole genome shotgun (WGS) entry which is preliminary data.</text>
</comment>
<dbReference type="InterPro" id="IPR016040">
    <property type="entry name" value="NAD(P)-bd_dom"/>
</dbReference>
<dbReference type="AlphaFoldDB" id="A0A8S3SMD6"/>
<dbReference type="GO" id="GO:0042602">
    <property type="term" value="F:riboflavin reductase (NADPH) activity"/>
    <property type="evidence" value="ECO:0007669"/>
    <property type="project" value="UniProtKB-EC"/>
</dbReference>
<evidence type="ECO:0000313" key="3">
    <source>
        <dbReference type="Proteomes" id="UP000683360"/>
    </source>
</evidence>
<gene>
    <name evidence="2" type="ORF">MEDL_32733</name>
</gene>
<dbReference type="EC" id="1.3.1.24" evidence="2"/>
<dbReference type="SUPFAM" id="SSF51735">
    <property type="entry name" value="NAD(P)-binding Rossmann-fold domains"/>
    <property type="match status" value="1"/>
</dbReference>
<dbReference type="OrthoDB" id="419598at2759"/>
<dbReference type="InterPro" id="IPR036291">
    <property type="entry name" value="NAD(P)-bd_dom_sf"/>
</dbReference>
<evidence type="ECO:0000313" key="2">
    <source>
        <dbReference type="EMBL" id="CAG2219175.1"/>
    </source>
</evidence>
<feature type="domain" description="NAD(P)-binding" evidence="1">
    <location>
        <begin position="194"/>
        <end position="243"/>
    </location>
</feature>
<protein>
    <submittedName>
        <fullName evidence="2">BLVRB</fullName>
        <ecNumber evidence="2">1.3.1.24</ecNumber>
        <ecNumber evidence="2">1.5.1.30</ecNumber>
    </submittedName>
</protein>
<organism evidence="2 3">
    <name type="scientific">Mytilus edulis</name>
    <name type="common">Blue mussel</name>
    <dbReference type="NCBI Taxonomy" id="6550"/>
    <lineage>
        <taxon>Eukaryota</taxon>
        <taxon>Metazoa</taxon>
        <taxon>Spiralia</taxon>
        <taxon>Lophotrochozoa</taxon>
        <taxon>Mollusca</taxon>
        <taxon>Bivalvia</taxon>
        <taxon>Autobranchia</taxon>
        <taxon>Pteriomorphia</taxon>
        <taxon>Mytilida</taxon>
        <taxon>Mytiloidea</taxon>
        <taxon>Mytilidae</taxon>
        <taxon>Mytilinae</taxon>
        <taxon>Mytilus</taxon>
    </lineage>
</organism>
<dbReference type="EMBL" id="CAJPWZ010001624">
    <property type="protein sequence ID" value="CAG2219175.1"/>
    <property type="molecule type" value="Genomic_DNA"/>
</dbReference>
<dbReference type="EC" id="1.5.1.30" evidence="2"/>
<dbReference type="PANTHER" id="PTHR15020">
    <property type="entry name" value="FLAVIN REDUCTASE-RELATED"/>
    <property type="match status" value="1"/>
</dbReference>
<keyword evidence="3" id="KW-1185">Reference proteome</keyword>
<dbReference type="GO" id="GO:0004074">
    <property type="term" value="F:biliverdin reductase [NAD(P)H] activity"/>
    <property type="evidence" value="ECO:0007669"/>
    <property type="project" value="UniProtKB-EC"/>
</dbReference>
<dbReference type="Gene3D" id="3.40.50.720">
    <property type="entry name" value="NAD(P)-binding Rossmann-like Domain"/>
    <property type="match status" value="1"/>
</dbReference>
<evidence type="ECO:0000259" key="1">
    <source>
        <dbReference type="Pfam" id="PF13460"/>
    </source>
</evidence>
<dbReference type="PANTHER" id="PTHR15020:SF50">
    <property type="entry name" value="UPF0659 PROTEIN YMR090W"/>
    <property type="match status" value="1"/>
</dbReference>
<dbReference type="Pfam" id="PF13460">
    <property type="entry name" value="NAD_binding_10"/>
    <property type="match status" value="2"/>
</dbReference>
<name>A0A8S3SMD6_MYTED</name>
<accession>A0A8S3SMD6</accession>
<keyword evidence="2" id="KW-0560">Oxidoreductase</keyword>
<dbReference type="Proteomes" id="UP000683360">
    <property type="component" value="Unassembled WGS sequence"/>
</dbReference>
<feature type="domain" description="NAD(P)-binding" evidence="1">
    <location>
        <begin position="74"/>
        <end position="183"/>
    </location>
</feature>
<reference evidence="2" key="1">
    <citation type="submission" date="2021-03" db="EMBL/GenBank/DDBJ databases">
        <authorList>
            <person name="Bekaert M."/>
        </authorList>
    </citation>
    <scope>NUCLEOTIDE SEQUENCE</scope>
</reference>
<sequence length="259" mass="28775">MTPTGTLFLRKAEIRYNKSDSITHAGSEQAATCLEPYLTETVLQDVMLFTSCIEVVVDPLLSYKTYTMKIAVLGATGPTGLQFVLEALKNEHEIFALVRNPEGLSSVTNDKLKVKEVDILKEDDLVETFKNTDAVVSCLGCRPSFLGWSPITFYLDSIKPIVNAMRTANKRRLICMSAWGTVSTPEEPRIIKWTIDYTVVRPPGLTNDPTSGKEIKAEEGQCIADIVGRIPRRDVAKFMLECAISHDWNKKCVAIGLET</sequence>
<proteinExistence type="predicted"/>